<feature type="transmembrane region" description="Helical" evidence="2">
    <location>
        <begin position="108"/>
        <end position="134"/>
    </location>
</feature>
<dbReference type="CDD" id="cd01949">
    <property type="entry name" value="GGDEF"/>
    <property type="match status" value="1"/>
</dbReference>
<reference evidence="5 6" key="1">
    <citation type="submission" date="2017-11" db="EMBL/GenBank/DDBJ databases">
        <title>Bacillus camelliae sp. nov., isolated from pu'er tea.</title>
        <authorList>
            <person name="Niu L."/>
        </authorList>
    </citation>
    <scope>NUCLEOTIDE SEQUENCE [LARGE SCALE GENOMIC DNA]</scope>
    <source>
        <strain evidence="5 6">7578-1</strain>
    </source>
</reference>
<dbReference type="PROSITE" id="PS50887">
    <property type="entry name" value="GGDEF"/>
    <property type="match status" value="1"/>
</dbReference>
<feature type="transmembrane region" description="Helical" evidence="2">
    <location>
        <begin position="175"/>
        <end position="195"/>
    </location>
</feature>
<gene>
    <name evidence="5" type="ORF">CWO92_18080</name>
</gene>
<feature type="transmembrane region" description="Helical" evidence="2">
    <location>
        <begin position="15"/>
        <end position="34"/>
    </location>
</feature>
<dbReference type="NCBIfam" id="TIGR00254">
    <property type="entry name" value="GGDEF"/>
    <property type="match status" value="1"/>
</dbReference>
<dbReference type="OrthoDB" id="9759607at2"/>
<keyword evidence="1" id="KW-0175">Coiled coil</keyword>
<dbReference type="InterPro" id="IPR052155">
    <property type="entry name" value="Biofilm_reg_signaling"/>
</dbReference>
<dbReference type="SMART" id="SM00267">
    <property type="entry name" value="GGDEF"/>
    <property type="match status" value="1"/>
</dbReference>
<accession>A0A2N3LGL0</accession>
<dbReference type="SUPFAM" id="SSF55073">
    <property type="entry name" value="Nucleotide cyclase"/>
    <property type="match status" value="1"/>
</dbReference>
<dbReference type="EMBL" id="PIQO01000016">
    <property type="protein sequence ID" value="PKR83695.1"/>
    <property type="molecule type" value="Genomic_DNA"/>
</dbReference>
<dbReference type="PROSITE" id="PS50883">
    <property type="entry name" value="EAL"/>
    <property type="match status" value="1"/>
</dbReference>
<proteinExistence type="predicted"/>
<dbReference type="Gene3D" id="3.20.20.450">
    <property type="entry name" value="EAL domain"/>
    <property type="match status" value="1"/>
</dbReference>
<dbReference type="InterPro" id="IPR035919">
    <property type="entry name" value="EAL_sf"/>
</dbReference>
<dbReference type="PANTHER" id="PTHR44757">
    <property type="entry name" value="DIGUANYLATE CYCLASE DGCP"/>
    <property type="match status" value="1"/>
</dbReference>
<feature type="transmembrane region" description="Helical" evidence="2">
    <location>
        <begin position="76"/>
        <end position="96"/>
    </location>
</feature>
<dbReference type="Pfam" id="PF00990">
    <property type="entry name" value="GGDEF"/>
    <property type="match status" value="1"/>
</dbReference>
<dbReference type="AlphaFoldDB" id="A0A2N3LGL0"/>
<evidence type="ECO:0000313" key="6">
    <source>
        <dbReference type="Proteomes" id="UP000233440"/>
    </source>
</evidence>
<feature type="domain" description="EAL" evidence="3">
    <location>
        <begin position="619"/>
        <end position="871"/>
    </location>
</feature>
<dbReference type="Pfam" id="PF00563">
    <property type="entry name" value="EAL"/>
    <property type="match status" value="1"/>
</dbReference>
<dbReference type="RefSeq" id="WP_101355615.1">
    <property type="nucleotide sequence ID" value="NZ_PIQO01000016.1"/>
</dbReference>
<dbReference type="InterPro" id="IPR000160">
    <property type="entry name" value="GGDEF_dom"/>
</dbReference>
<keyword evidence="2" id="KW-0812">Transmembrane</keyword>
<dbReference type="SMART" id="SM00052">
    <property type="entry name" value="EAL"/>
    <property type="match status" value="1"/>
</dbReference>
<dbReference type="SUPFAM" id="SSF141868">
    <property type="entry name" value="EAL domain-like"/>
    <property type="match status" value="1"/>
</dbReference>
<keyword evidence="2" id="KW-0472">Membrane</keyword>
<feature type="domain" description="GGDEF" evidence="4">
    <location>
        <begin position="479"/>
        <end position="610"/>
    </location>
</feature>
<evidence type="ECO:0000256" key="1">
    <source>
        <dbReference type="SAM" id="Coils"/>
    </source>
</evidence>
<feature type="coiled-coil region" evidence="1">
    <location>
        <begin position="416"/>
        <end position="446"/>
    </location>
</feature>
<sequence>MHAIKTFIPKWNRETLLFIVFAVLFLVFSSYKLTFAYGITFSFSSLFLFLLFRLMGLPSAVFVGVIGLFFVQHSFLGISIGCLSILELLFVGAFFYKGRKAKMFYVDVLFWLTVGFVGMLFINGHALTGSVLYFKVAKDIINGCFNVLMPDMLLAYVPFYKILKVNKNNVSFHQFLSHITFVSILLPFFISIATITSNVHAHMVKDAVRSAENSTNRMEKEMILWNKDDLHKLYDPFRTNHLYDTVKENEEQAYDIVITDFHANVIASGIQGLKTGQKYDWMQNYEWRKIQYNFYEALPKEKENATPIMRWRSGFYVYTKKIDDLSMKMVLRFPISKYQDQITNNFLEQLKYSALFAILLVFLVQIVSRIFINNLKQLTVATTGLPQRLLHFEKVEWPQSYVSELRLLTQNLKIMAEKIKEQFRESSEMNKKLTEQTIKLKESEDQLHQLAFFDVLTGLPNRLHFQTYVKNLIKHPLTKRAAIIFIDINQFKQINDTLGHDAGDALLQLIAKKLGAIQNDNREVFRLSGDEFVIVQRVEGEGLHQTMEQIIQAFSSYFPVQGHMFYITASIGVGMYPEDGQDLDTLVKCADIAMYNSKEKGGNCIQFFNESMRNSFQERLEIEHSLRLAVDKGQFELYFQPKTRMNSVTSMEALLRWKDPQLGYVSPATFIPIAEEIGLILQIDEWSLFMACKQNKEWQDEGLLHVPISVNISAKHFQQDSLIPLIKKALELSGMEPRYLKLEITESVFIKDPLQVAEVIYRLKQLGVLISIDDFGKGYSSMYQLLQLPFDEIKIDRQFITDIHQDEKKALLVKSIFDIAHGLHLNVVAEGVECEAERDRLLQMGCDEIQGYLFSPPVNKDAMRKFLAEADDQLVRVPD</sequence>
<evidence type="ECO:0000256" key="2">
    <source>
        <dbReference type="SAM" id="Phobius"/>
    </source>
</evidence>
<feature type="transmembrane region" description="Helical" evidence="2">
    <location>
        <begin position="352"/>
        <end position="372"/>
    </location>
</feature>
<dbReference type="InterPro" id="IPR001633">
    <property type="entry name" value="EAL_dom"/>
</dbReference>
<keyword evidence="6" id="KW-1185">Reference proteome</keyword>
<evidence type="ECO:0000259" key="3">
    <source>
        <dbReference type="PROSITE" id="PS50883"/>
    </source>
</evidence>
<dbReference type="Proteomes" id="UP000233440">
    <property type="component" value="Unassembled WGS sequence"/>
</dbReference>
<dbReference type="Gene3D" id="3.30.70.270">
    <property type="match status" value="1"/>
</dbReference>
<feature type="transmembrane region" description="Helical" evidence="2">
    <location>
        <begin position="46"/>
        <end position="70"/>
    </location>
</feature>
<dbReference type="InterPro" id="IPR029787">
    <property type="entry name" value="Nucleotide_cyclase"/>
</dbReference>
<evidence type="ECO:0000313" key="5">
    <source>
        <dbReference type="EMBL" id="PKR83695.1"/>
    </source>
</evidence>
<comment type="caution">
    <text evidence="5">The sequence shown here is derived from an EMBL/GenBank/DDBJ whole genome shotgun (WGS) entry which is preliminary data.</text>
</comment>
<name>A0A2N3LGL0_9BACI</name>
<organism evidence="5 6">
    <name type="scientific">Heyndrickxia camelliae</name>
    <dbReference type="NCBI Taxonomy" id="1707093"/>
    <lineage>
        <taxon>Bacteria</taxon>
        <taxon>Bacillati</taxon>
        <taxon>Bacillota</taxon>
        <taxon>Bacilli</taxon>
        <taxon>Bacillales</taxon>
        <taxon>Bacillaceae</taxon>
        <taxon>Heyndrickxia</taxon>
    </lineage>
</organism>
<protein>
    <submittedName>
        <fullName evidence="5">GGDEF-domain containing protein</fullName>
    </submittedName>
</protein>
<evidence type="ECO:0000259" key="4">
    <source>
        <dbReference type="PROSITE" id="PS50887"/>
    </source>
</evidence>
<feature type="transmembrane region" description="Helical" evidence="2">
    <location>
        <begin position="140"/>
        <end position="163"/>
    </location>
</feature>
<dbReference type="InterPro" id="IPR043128">
    <property type="entry name" value="Rev_trsase/Diguanyl_cyclase"/>
</dbReference>
<dbReference type="PANTHER" id="PTHR44757:SF2">
    <property type="entry name" value="BIOFILM ARCHITECTURE MAINTENANCE PROTEIN MBAA"/>
    <property type="match status" value="1"/>
</dbReference>
<keyword evidence="2" id="KW-1133">Transmembrane helix</keyword>
<dbReference type="CDD" id="cd01948">
    <property type="entry name" value="EAL"/>
    <property type="match status" value="1"/>
</dbReference>